<dbReference type="InterPro" id="IPR004358">
    <property type="entry name" value="Sig_transdc_His_kin-like_C"/>
</dbReference>
<gene>
    <name evidence="10" type="ORF">AVDCRST_MAG56-5258</name>
</gene>
<dbReference type="PANTHER" id="PTHR43304:SF1">
    <property type="entry name" value="PAC DOMAIN-CONTAINING PROTEIN"/>
    <property type="match status" value="1"/>
</dbReference>
<dbReference type="SMART" id="SM00091">
    <property type="entry name" value="PAS"/>
    <property type="match status" value="4"/>
</dbReference>
<evidence type="ECO:0000259" key="8">
    <source>
        <dbReference type="PROSITE" id="PS50112"/>
    </source>
</evidence>
<feature type="transmembrane region" description="Helical" evidence="6">
    <location>
        <begin position="35"/>
        <end position="59"/>
    </location>
</feature>
<dbReference type="InterPro" id="IPR013656">
    <property type="entry name" value="PAS_4"/>
</dbReference>
<evidence type="ECO:0000256" key="3">
    <source>
        <dbReference type="ARBA" id="ARBA00022553"/>
    </source>
</evidence>
<evidence type="ECO:0000256" key="5">
    <source>
        <dbReference type="ARBA" id="ARBA00022777"/>
    </source>
</evidence>
<accession>A0A6J4K8U9</accession>
<dbReference type="PANTHER" id="PTHR43304">
    <property type="entry name" value="PHYTOCHROME-LIKE PROTEIN CPH1"/>
    <property type="match status" value="1"/>
</dbReference>
<dbReference type="SMART" id="SM00086">
    <property type="entry name" value="PAC"/>
    <property type="match status" value="4"/>
</dbReference>
<dbReference type="PROSITE" id="PS50113">
    <property type="entry name" value="PAC"/>
    <property type="match status" value="3"/>
</dbReference>
<feature type="domain" description="PAC" evidence="9">
    <location>
        <begin position="139"/>
        <end position="192"/>
    </location>
</feature>
<dbReference type="PROSITE" id="PS50112">
    <property type="entry name" value="PAS"/>
    <property type="match status" value="3"/>
</dbReference>
<dbReference type="Pfam" id="PF00512">
    <property type="entry name" value="HisKA"/>
    <property type="match status" value="1"/>
</dbReference>
<keyword evidence="3" id="KW-0597">Phosphoprotein</keyword>
<feature type="domain" description="PAS" evidence="8">
    <location>
        <begin position="324"/>
        <end position="379"/>
    </location>
</feature>
<dbReference type="FunFam" id="3.30.565.10:FF:000006">
    <property type="entry name" value="Sensor histidine kinase WalK"/>
    <property type="match status" value="1"/>
</dbReference>
<evidence type="ECO:0000256" key="4">
    <source>
        <dbReference type="ARBA" id="ARBA00022679"/>
    </source>
</evidence>
<dbReference type="SUPFAM" id="SSF55874">
    <property type="entry name" value="ATPase domain of HSP90 chaperone/DNA topoisomerase II/histidine kinase"/>
    <property type="match status" value="1"/>
</dbReference>
<dbReference type="SUPFAM" id="SSF55785">
    <property type="entry name" value="PYP-like sensor domain (PAS domain)"/>
    <property type="match status" value="4"/>
</dbReference>
<feature type="transmembrane region" description="Helical" evidence="6">
    <location>
        <begin position="7"/>
        <end position="29"/>
    </location>
</feature>
<evidence type="ECO:0000313" key="10">
    <source>
        <dbReference type="EMBL" id="CAA9299060.1"/>
    </source>
</evidence>
<evidence type="ECO:0000259" key="9">
    <source>
        <dbReference type="PROSITE" id="PS50113"/>
    </source>
</evidence>
<feature type="domain" description="Histidine kinase" evidence="7">
    <location>
        <begin position="594"/>
        <end position="806"/>
    </location>
</feature>
<dbReference type="PROSITE" id="PS50109">
    <property type="entry name" value="HIS_KIN"/>
    <property type="match status" value="1"/>
</dbReference>
<dbReference type="CDD" id="cd00082">
    <property type="entry name" value="HisKA"/>
    <property type="match status" value="1"/>
</dbReference>
<evidence type="ECO:0000256" key="6">
    <source>
        <dbReference type="SAM" id="Phobius"/>
    </source>
</evidence>
<feature type="domain" description="PAC" evidence="9">
    <location>
        <begin position="524"/>
        <end position="576"/>
    </location>
</feature>
<dbReference type="InterPro" id="IPR000700">
    <property type="entry name" value="PAS-assoc_C"/>
</dbReference>
<comment type="catalytic activity">
    <reaction evidence="1">
        <text>ATP + protein L-histidine = ADP + protein N-phospho-L-histidine.</text>
        <dbReference type="EC" id="2.7.13.3"/>
    </reaction>
</comment>
<feature type="domain" description="PAC" evidence="9">
    <location>
        <begin position="396"/>
        <end position="448"/>
    </location>
</feature>
<keyword evidence="6" id="KW-0812">Transmembrane</keyword>
<dbReference type="InterPro" id="IPR036097">
    <property type="entry name" value="HisK_dim/P_sf"/>
</dbReference>
<dbReference type="Gene3D" id="3.30.565.10">
    <property type="entry name" value="Histidine kinase-like ATPase, C-terminal domain"/>
    <property type="match status" value="1"/>
</dbReference>
<organism evidence="10">
    <name type="scientific">uncultured Cytophagales bacterium</name>
    <dbReference type="NCBI Taxonomy" id="158755"/>
    <lineage>
        <taxon>Bacteria</taxon>
        <taxon>Pseudomonadati</taxon>
        <taxon>Bacteroidota</taxon>
        <taxon>Sphingobacteriia</taxon>
        <taxon>Sphingobacteriales</taxon>
        <taxon>environmental samples</taxon>
    </lineage>
</organism>
<dbReference type="InterPro" id="IPR052162">
    <property type="entry name" value="Sensor_kinase/Photoreceptor"/>
</dbReference>
<dbReference type="EC" id="2.7.13.3" evidence="2"/>
<dbReference type="InterPro" id="IPR000014">
    <property type="entry name" value="PAS"/>
</dbReference>
<evidence type="ECO:0000256" key="2">
    <source>
        <dbReference type="ARBA" id="ARBA00012438"/>
    </source>
</evidence>
<feature type="domain" description="PAS" evidence="8">
    <location>
        <begin position="193"/>
        <end position="263"/>
    </location>
</feature>
<feature type="domain" description="PAS" evidence="8">
    <location>
        <begin position="69"/>
        <end position="140"/>
    </location>
</feature>
<dbReference type="SUPFAM" id="SSF47384">
    <property type="entry name" value="Homodimeric domain of signal transducing histidine kinase"/>
    <property type="match status" value="1"/>
</dbReference>
<evidence type="ECO:0000259" key="7">
    <source>
        <dbReference type="PROSITE" id="PS50109"/>
    </source>
</evidence>
<sequence>MKTLSPLYIVAVYFLVSLLWLVSSDYYIHWGSPEWAFLIEPLSDICYIILTSLLLYLLIRSSNRRLQASDANYRDLFENNPQPMWVYDPVTLRFLAVNNAAVSHYGYSREEFLGMTKRDIRPAEDVPAFLEDLEEVVASPREVRLWRHRKKDGSSLYAESTSRSLAYGGKPAVLVLSQDVTERISASNRLRYHEELLKSVFDRIPIGIALAGPSGRFEEVNTAFCRIFEADTDGIIGTHFTSLLRPEDARRMAEAFNRRFASSDDPGAPWQELEISVPSGETRWILGKSAMIRDVHNNPRMATFVNDITESKRASREREAVLHELQNYKTILDKSALVSVTDPEGNIVHANDLFCRVAQYSREELIGQNHRIINSGHHPRVFFRDMWQTIRGGKLWRGEIRNQAKDGSTYWVDTTINPVFDEKGKLIQYLSIRYDITQRKNSEERIIRSEAALREAQTLARIGNWEFQVAGQAIHWSDEVFNIHGLDKEKGEPALTELEKLYHPDDLPLFRQVLTDAIAHGTPYNQDLRIVTPGGGVRHVNIIGKPEFDEAGRVVRLSGTIIDINERKLVERHLQTQNEELKKINEELDRFVYSAGHDLRAPLMSVLGLINIAQLDESGAKKDEYMELMRRSIHKLDEFIKDIIHFSRNARTPLTPESIDFAGLLHEVVENLHYMKGARAIQTHLHVTQELPFFSDPKRLTVVLNNLLANAFRYSDPYKPQSFVNVTVTVDDQGATIRIEDNGIGIEREHLDKIFLMFYRATESRSGSGLGLYIVKETIETLQGQIRVQSRIGEGTSFSIRLPNLHADHPADPAPQAETVLS</sequence>
<dbReference type="InterPro" id="IPR003594">
    <property type="entry name" value="HATPase_dom"/>
</dbReference>
<dbReference type="InterPro" id="IPR005467">
    <property type="entry name" value="His_kinase_dom"/>
</dbReference>
<dbReference type="InterPro" id="IPR003661">
    <property type="entry name" value="HisK_dim/P_dom"/>
</dbReference>
<dbReference type="Gene3D" id="2.10.70.100">
    <property type="match status" value="1"/>
</dbReference>
<keyword evidence="6" id="KW-1133">Transmembrane helix</keyword>
<proteinExistence type="predicted"/>
<evidence type="ECO:0000256" key="1">
    <source>
        <dbReference type="ARBA" id="ARBA00000085"/>
    </source>
</evidence>
<dbReference type="InterPro" id="IPR035965">
    <property type="entry name" value="PAS-like_dom_sf"/>
</dbReference>
<dbReference type="CDD" id="cd00130">
    <property type="entry name" value="PAS"/>
    <property type="match status" value="4"/>
</dbReference>
<dbReference type="NCBIfam" id="TIGR00229">
    <property type="entry name" value="sensory_box"/>
    <property type="match status" value="4"/>
</dbReference>
<dbReference type="PRINTS" id="PR00344">
    <property type="entry name" value="BCTRLSENSOR"/>
</dbReference>
<keyword evidence="5" id="KW-0418">Kinase</keyword>
<name>A0A6J4K8U9_9SPHI</name>
<dbReference type="InterPro" id="IPR013655">
    <property type="entry name" value="PAS_fold_3"/>
</dbReference>
<protein>
    <recommendedName>
        <fullName evidence="2">histidine kinase</fullName>
        <ecNumber evidence="2">2.7.13.3</ecNumber>
    </recommendedName>
</protein>
<dbReference type="InterPro" id="IPR001610">
    <property type="entry name" value="PAC"/>
</dbReference>
<keyword evidence="6" id="KW-0472">Membrane</keyword>
<dbReference type="Pfam" id="PF08448">
    <property type="entry name" value="PAS_4"/>
    <property type="match status" value="2"/>
</dbReference>
<dbReference type="GO" id="GO:0000155">
    <property type="term" value="F:phosphorelay sensor kinase activity"/>
    <property type="evidence" value="ECO:0007669"/>
    <property type="project" value="InterPro"/>
</dbReference>
<dbReference type="CDD" id="cd00075">
    <property type="entry name" value="HATPase"/>
    <property type="match status" value="1"/>
</dbReference>
<dbReference type="Gene3D" id="1.10.287.130">
    <property type="match status" value="1"/>
</dbReference>
<dbReference type="SMART" id="SM00388">
    <property type="entry name" value="HisKA"/>
    <property type="match status" value="1"/>
</dbReference>
<dbReference type="InterPro" id="IPR036890">
    <property type="entry name" value="HATPase_C_sf"/>
</dbReference>
<dbReference type="SMART" id="SM00387">
    <property type="entry name" value="HATPase_c"/>
    <property type="match status" value="1"/>
</dbReference>
<dbReference type="Gene3D" id="3.30.450.20">
    <property type="entry name" value="PAS domain"/>
    <property type="match status" value="4"/>
</dbReference>
<dbReference type="Pfam" id="PF13426">
    <property type="entry name" value="PAS_9"/>
    <property type="match status" value="1"/>
</dbReference>
<dbReference type="Pfam" id="PF02518">
    <property type="entry name" value="HATPase_c"/>
    <property type="match status" value="1"/>
</dbReference>
<reference evidence="10" key="1">
    <citation type="submission" date="2020-02" db="EMBL/GenBank/DDBJ databases">
        <authorList>
            <person name="Meier V. D."/>
        </authorList>
    </citation>
    <scope>NUCLEOTIDE SEQUENCE</scope>
    <source>
        <strain evidence="10">AVDCRST_MAG56</strain>
    </source>
</reference>
<keyword evidence="4" id="KW-0808">Transferase</keyword>
<dbReference type="Pfam" id="PF08447">
    <property type="entry name" value="PAS_3"/>
    <property type="match status" value="1"/>
</dbReference>
<dbReference type="AlphaFoldDB" id="A0A6J4K8U9"/>
<dbReference type="EMBL" id="CADCTQ010000437">
    <property type="protein sequence ID" value="CAA9299060.1"/>
    <property type="molecule type" value="Genomic_DNA"/>
</dbReference>